<dbReference type="EMBL" id="KV427609">
    <property type="protein sequence ID" value="KZT10485.1"/>
    <property type="molecule type" value="Genomic_DNA"/>
</dbReference>
<dbReference type="RefSeq" id="XP_040768225.1">
    <property type="nucleotide sequence ID" value="XM_040906851.1"/>
</dbReference>
<evidence type="ECO:0000313" key="3">
    <source>
        <dbReference type="Proteomes" id="UP000076871"/>
    </source>
</evidence>
<gene>
    <name evidence="2" type="ORF">LAESUDRAFT_711647</name>
</gene>
<dbReference type="OrthoDB" id="336240at2759"/>
<protein>
    <submittedName>
        <fullName evidence="2">Uncharacterized protein</fullName>
    </submittedName>
</protein>
<dbReference type="AlphaFoldDB" id="A0A165GKQ4"/>
<keyword evidence="3" id="KW-1185">Reference proteome</keyword>
<name>A0A165GKQ4_9APHY</name>
<organism evidence="2 3">
    <name type="scientific">Laetiporus sulphureus 93-53</name>
    <dbReference type="NCBI Taxonomy" id="1314785"/>
    <lineage>
        <taxon>Eukaryota</taxon>
        <taxon>Fungi</taxon>
        <taxon>Dikarya</taxon>
        <taxon>Basidiomycota</taxon>
        <taxon>Agaricomycotina</taxon>
        <taxon>Agaricomycetes</taxon>
        <taxon>Polyporales</taxon>
        <taxon>Laetiporus</taxon>
    </lineage>
</organism>
<feature type="region of interest" description="Disordered" evidence="1">
    <location>
        <begin position="1"/>
        <end position="26"/>
    </location>
</feature>
<dbReference type="STRING" id="1314785.A0A165GKQ4"/>
<dbReference type="Proteomes" id="UP000076871">
    <property type="component" value="Unassembled WGS sequence"/>
</dbReference>
<dbReference type="InParanoid" id="A0A165GKQ4"/>
<sequence length="113" mass="12581">MSEEWEGRQGASTRVAGARPGRRATMNQGERLVLRIDNGPGCNITPPAIATWLKHPIERVHVLLNRKCKTLSHTYAEMASPDAAKAALHALPVVARKLSRFGMNRFYCNRSGW</sequence>
<evidence type="ECO:0000256" key="1">
    <source>
        <dbReference type="SAM" id="MobiDB-lite"/>
    </source>
</evidence>
<dbReference type="GeneID" id="63823880"/>
<reference evidence="2 3" key="1">
    <citation type="journal article" date="2016" name="Mol. Biol. Evol.">
        <title>Comparative Genomics of Early-Diverging Mushroom-Forming Fungi Provides Insights into the Origins of Lignocellulose Decay Capabilities.</title>
        <authorList>
            <person name="Nagy L.G."/>
            <person name="Riley R."/>
            <person name="Tritt A."/>
            <person name="Adam C."/>
            <person name="Daum C."/>
            <person name="Floudas D."/>
            <person name="Sun H."/>
            <person name="Yadav J.S."/>
            <person name="Pangilinan J."/>
            <person name="Larsson K.H."/>
            <person name="Matsuura K."/>
            <person name="Barry K."/>
            <person name="Labutti K."/>
            <person name="Kuo R."/>
            <person name="Ohm R.A."/>
            <person name="Bhattacharya S.S."/>
            <person name="Shirouzu T."/>
            <person name="Yoshinaga Y."/>
            <person name="Martin F.M."/>
            <person name="Grigoriev I.V."/>
            <person name="Hibbett D.S."/>
        </authorList>
    </citation>
    <scope>NUCLEOTIDE SEQUENCE [LARGE SCALE GENOMIC DNA]</scope>
    <source>
        <strain evidence="2 3">93-53</strain>
    </source>
</reference>
<evidence type="ECO:0000313" key="2">
    <source>
        <dbReference type="EMBL" id="KZT10485.1"/>
    </source>
</evidence>
<accession>A0A165GKQ4</accession>
<proteinExistence type="predicted"/>